<sequence>MFAFFAIIESMQKAQLEPTAFAADECQQIGGSFSANKRGAIFLIIRPSKPDDAPQVAPLIDIVFTEMEIPQLMKVPKKTLYSVLEQAFLLPTYRYGYPQMLVADQDGQIEGIAVGYLHEQEAHIDDALKPLLPKLGLTPNSSLFSDTETYAGEWYLDTLAVAETAQGHGIGTKLLNAVDTVARARHAKVVSLNVDQQNPRAKKLYERNGFLKHGELMIGSHRYDHMLRPVVGEEV</sequence>
<keyword evidence="2" id="KW-0012">Acyltransferase</keyword>
<dbReference type="PATRIC" id="fig|1582.47.peg.1215"/>
<evidence type="ECO:0000256" key="1">
    <source>
        <dbReference type="ARBA" id="ARBA00022679"/>
    </source>
</evidence>
<name>B0L7B8_LACCA</name>
<evidence type="ECO:0000313" key="4">
    <source>
        <dbReference type="EMBL" id="ABP57787.1"/>
    </source>
</evidence>
<keyword evidence="1 4" id="KW-0808">Transferase</keyword>
<dbReference type="PANTHER" id="PTHR43420">
    <property type="entry name" value="ACETYLTRANSFERASE"/>
    <property type="match status" value="1"/>
</dbReference>
<protein>
    <submittedName>
        <fullName evidence="4">GNAT family acetyltransferase</fullName>
    </submittedName>
</protein>
<dbReference type="EMBL" id="EF395958">
    <property type="protein sequence ID" value="ABP57787.1"/>
    <property type="molecule type" value="Genomic_DNA"/>
</dbReference>
<accession>B0L7B8</accession>
<dbReference type="AlphaFoldDB" id="B0L7B8"/>
<reference evidence="4" key="1">
    <citation type="submission" date="2007-01" db="EMBL/GenBank/DDBJ databases">
        <authorList>
            <person name="Maze A."/>
            <person name="Boel G."/>
            <person name="Beaufils S."/>
            <person name="Hartke A."/>
            <person name="Zuniga M."/>
            <person name="Deutscher J."/>
        </authorList>
    </citation>
    <scope>NUCLEOTIDE SEQUENCE</scope>
    <source>
        <strain evidence="4">BL23</strain>
    </source>
</reference>
<feature type="domain" description="N-acetyltransferase" evidence="3">
    <location>
        <begin position="43"/>
        <end position="228"/>
    </location>
</feature>
<dbReference type="PROSITE" id="PS51186">
    <property type="entry name" value="GNAT"/>
    <property type="match status" value="1"/>
</dbReference>
<dbReference type="Gene3D" id="3.40.630.30">
    <property type="match status" value="1"/>
</dbReference>
<dbReference type="PANTHER" id="PTHR43420:SF52">
    <property type="entry name" value="N-ACETYLTRANSFERASE YODP"/>
    <property type="match status" value="1"/>
</dbReference>
<reference evidence="4" key="2">
    <citation type="journal article" date="2008" name="Res. Microbiol.">
        <title>Maltose transport in Lactobacillus casei and its regulation by inducer exclusion.</title>
        <authorList>
            <person name="Monedero V."/>
            <person name="Yebra M.J."/>
            <person name="Poncet S."/>
            <person name="Deutscher J."/>
        </authorList>
    </citation>
    <scope>NUCLEOTIDE SEQUENCE</scope>
    <source>
        <strain evidence="4">BL23</strain>
    </source>
</reference>
<dbReference type="CDD" id="cd04301">
    <property type="entry name" value="NAT_SF"/>
    <property type="match status" value="1"/>
</dbReference>
<dbReference type="InterPro" id="IPR000182">
    <property type="entry name" value="GNAT_dom"/>
</dbReference>
<dbReference type="InterPro" id="IPR050680">
    <property type="entry name" value="YpeA/RimI_acetyltransf"/>
</dbReference>
<dbReference type="SUPFAM" id="SSF55729">
    <property type="entry name" value="Acyl-CoA N-acyltransferases (Nat)"/>
    <property type="match status" value="1"/>
</dbReference>
<dbReference type="Pfam" id="PF00583">
    <property type="entry name" value="Acetyltransf_1"/>
    <property type="match status" value="1"/>
</dbReference>
<proteinExistence type="predicted"/>
<organism evidence="4">
    <name type="scientific">Lacticaseibacillus casei</name>
    <name type="common">Lactobacillus casei</name>
    <dbReference type="NCBI Taxonomy" id="1582"/>
    <lineage>
        <taxon>Bacteria</taxon>
        <taxon>Bacillati</taxon>
        <taxon>Bacillota</taxon>
        <taxon>Bacilli</taxon>
        <taxon>Lactobacillales</taxon>
        <taxon>Lactobacillaceae</taxon>
        <taxon>Lacticaseibacillus</taxon>
    </lineage>
</organism>
<evidence type="ECO:0000259" key="3">
    <source>
        <dbReference type="PROSITE" id="PS51186"/>
    </source>
</evidence>
<dbReference type="InterPro" id="IPR016181">
    <property type="entry name" value="Acyl_CoA_acyltransferase"/>
</dbReference>
<dbReference type="GO" id="GO:0016747">
    <property type="term" value="F:acyltransferase activity, transferring groups other than amino-acyl groups"/>
    <property type="evidence" value="ECO:0007669"/>
    <property type="project" value="InterPro"/>
</dbReference>
<evidence type="ECO:0000256" key="2">
    <source>
        <dbReference type="ARBA" id="ARBA00023315"/>
    </source>
</evidence>